<feature type="signal peptide" evidence="2">
    <location>
        <begin position="1"/>
        <end position="22"/>
    </location>
</feature>
<evidence type="ECO:0000256" key="1">
    <source>
        <dbReference type="SAM" id="MobiDB-lite"/>
    </source>
</evidence>
<feature type="region of interest" description="Disordered" evidence="1">
    <location>
        <begin position="676"/>
        <end position="753"/>
    </location>
</feature>
<evidence type="ECO:0000256" key="2">
    <source>
        <dbReference type="SAM" id="SignalP"/>
    </source>
</evidence>
<reference evidence="3 4" key="1">
    <citation type="journal article" date="2011" name="Science">
        <title>The ecoresponsive genome of Daphnia pulex.</title>
        <authorList>
            <person name="Colbourne J.K."/>
            <person name="Pfrender M.E."/>
            <person name="Gilbert D."/>
            <person name="Thomas W.K."/>
            <person name="Tucker A."/>
            <person name="Oakley T.H."/>
            <person name="Tokishita S."/>
            <person name="Aerts A."/>
            <person name="Arnold G.J."/>
            <person name="Basu M.K."/>
            <person name="Bauer D.J."/>
            <person name="Caceres C.E."/>
            <person name="Carmel L."/>
            <person name="Casola C."/>
            <person name="Choi J.H."/>
            <person name="Detter J.C."/>
            <person name="Dong Q."/>
            <person name="Dusheyko S."/>
            <person name="Eads B.D."/>
            <person name="Frohlich T."/>
            <person name="Geiler-Samerotte K.A."/>
            <person name="Gerlach D."/>
            <person name="Hatcher P."/>
            <person name="Jogdeo S."/>
            <person name="Krijgsveld J."/>
            <person name="Kriventseva E.V."/>
            <person name="Kultz D."/>
            <person name="Laforsch C."/>
            <person name="Lindquist E."/>
            <person name="Lopez J."/>
            <person name="Manak J.R."/>
            <person name="Muller J."/>
            <person name="Pangilinan J."/>
            <person name="Patwardhan R.P."/>
            <person name="Pitluck S."/>
            <person name="Pritham E.J."/>
            <person name="Rechtsteiner A."/>
            <person name="Rho M."/>
            <person name="Rogozin I.B."/>
            <person name="Sakarya O."/>
            <person name="Salamov A."/>
            <person name="Schaack S."/>
            <person name="Shapiro H."/>
            <person name="Shiga Y."/>
            <person name="Skalitzky C."/>
            <person name="Smith Z."/>
            <person name="Souvorov A."/>
            <person name="Sung W."/>
            <person name="Tang Z."/>
            <person name="Tsuchiya D."/>
            <person name="Tu H."/>
            <person name="Vos H."/>
            <person name="Wang M."/>
            <person name="Wolf Y.I."/>
            <person name="Yamagata H."/>
            <person name="Yamada T."/>
            <person name="Ye Y."/>
            <person name="Shaw J.R."/>
            <person name="Andrews J."/>
            <person name="Crease T.J."/>
            <person name="Tang H."/>
            <person name="Lucas S.M."/>
            <person name="Robertson H.M."/>
            <person name="Bork P."/>
            <person name="Koonin E.V."/>
            <person name="Zdobnov E.M."/>
            <person name="Grigoriev I.V."/>
            <person name="Lynch M."/>
            <person name="Boore J.L."/>
        </authorList>
    </citation>
    <scope>NUCLEOTIDE SEQUENCE [LARGE SCALE GENOMIC DNA]</scope>
</reference>
<sequence length="904" mass="101095">MKTPLLFNVLAFTLLFPCPLNGFNATVCDCRDASNMGFVKFSDTKCNKTADITQPSPVSYVLYSTIPEVKRFAGHICSMWESTTTVYKDFFQWNSVSHSRKPVPVAEATCRLMRDTRICRGRPMEVAGNNVFSLEDYPFVETTWLRTSAEKMMNCRLEEVTLQSECPNCTISSPLGDVPGSARGSFQHNLVTLVWDDTWKETKACQIRIIERGTGIRYSENNSTTFRVRDPLKQLDFIYRPENVSVCTLAKKSSPFRAVEGMDKVVITAELLPSEIPEGEHVTIRMPPGLTSNISTPDDALTVSITRAEIEFASHTQYARDLAMEVSNHLAKEIRNLQCEQRKAAHYAAISTAQYNGWLAASYLGLPICSKLIVVGESASVLRCTPQNRTFEPVFTNCGPQPRSGKATINNECWELTKFSDCYWHANFVNLNGKANTFRNNTWAPINPNIVMHGRRLVDSLPLEVDNSFGTLREMHPAIASHPISCSTIMADILAYVQSGYAVNLQGDRQIESIFVHPSEKADVSFVARAGNWLRNFGILSGVGMSVALAFRFCGIGSCLGAYIPCLRYCNPFSWLATMPPPARDVETGREVNRAVGTPVTIVNVPPQTHAESPARLNEVSDVDILRRYEPRETRVLRQGPMFNRQIEAIPLQTHRHMLPAKTEPVIIEDCDLDIPESERLSGPSSHVDDHMMEDGGDDTTVELELSPQMEDREEDTTIELDQEEDDEDQDAGNSDDSLPEEEDWESIASDDSSDFGDIFHFSYDVSQDVERTSTPVETPILDDRRIYRAAMNDSISRVKGDAGPNAWWIDSVLEFDSDAEEYYHVEGHFVYPTKRIEPFAEYSDVFRAVNAGLACSARFVITFRLPSHRATPPSHPVSHRVAGSSNHATAILPSPSRDPPDHD</sequence>
<feature type="compositionally biased region" description="Acidic residues" evidence="1">
    <location>
        <begin position="712"/>
        <end position="731"/>
    </location>
</feature>
<feature type="region of interest" description="Disordered" evidence="1">
    <location>
        <begin position="870"/>
        <end position="904"/>
    </location>
</feature>
<dbReference type="PhylomeDB" id="E9GHB8"/>
<feature type="chain" id="PRO_5003237462" description="Glycoprotein" evidence="2">
    <location>
        <begin position="23"/>
        <end position="904"/>
    </location>
</feature>
<organism evidence="3 4">
    <name type="scientific">Daphnia pulex</name>
    <name type="common">Water flea</name>
    <dbReference type="NCBI Taxonomy" id="6669"/>
    <lineage>
        <taxon>Eukaryota</taxon>
        <taxon>Metazoa</taxon>
        <taxon>Ecdysozoa</taxon>
        <taxon>Arthropoda</taxon>
        <taxon>Crustacea</taxon>
        <taxon>Branchiopoda</taxon>
        <taxon>Diplostraca</taxon>
        <taxon>Cladocera</taxon>
        <taxon>Anomopoda</taxon>
        <taxon>Daphniidae</taxon>
        <taxon>Daphnia</taxon>
    </lineage>
</organism>
<gene>
    <name evidence="3" type="ORF">DAPPUDRAFT_242733</name>
</gene>
<dbReference type="KEGG" id="dpx:DAPPUDRAFT_242733"/>
<name>E9GHB8_DAPPU</name>
<evidence type="ECO:0008006" key="5">
    <source>
        <dbReference type="Google" id="ProtNLM"/>
    </source>
</evidence>
<dbReference type="Proteomes" id="UP000000305">
    <property type="component" value="Unassembled WGS sequence"/>
</dbReference>
<accession>E9GHB8</accession>
<keyword evidence="4" id="KW-1185">Reference proteome</keyword>
<protein>
    <recommendedName>
        <fullName evidence="5">Glycoprotein</fullName>
    </recommendedName>
</protein>
<dbReference type="InParanoid" id="E9GHB8"/>
<dbReference type="AlphaFoldDB" id="E9GHB8"/>
<dbReference type="OrthoDB" id="6368750at2759"/>
<dbReference type="EMBL" id="GL732544">
    <property type="protein sequence ID" value="EFX81205.1"/>
    <property type="molecule type" value="Genomic_DNA"/>
</dbReference>
<dbReference type="HOGENOM" id="CLU_014961_0_0_1"/>
<keyword evidence="2" id="KW-0732">Signal</keyword>
<proteinExistence type="predicted"/>
<evidence type="ECO:0000313" key="3">
    <source>
        <dbReference type="EMBL" id="EFX81205.1"/>
    </source>
</evidence>
<evidence type="ECO:0000313" key="4">
    <source>
        <dbReference type="Proteomes" id="UP000000305"/>
    </source>
</evidence>